<dbReference type="Gene3D" id="3.40.720.10">
    <property type="entry name" value="Alkaline Phosphatase, subunit A"/>
    <property type="match status" value="1"/>
</dbReference>
<dbReference type="SUPFAM" id="SSF53649">
    <property type="entry name" value="Alkaline phosphatase-like"/>
    <property type="match status" value="1"/>
</dbReference>
<dbReference type="PANTHER" id="PTHR43737">
    <property type="entry name" value="BLL7424 PROTEIN"/>
    <property type="match status" value="1"/>
</dbReference>
<evidence type="ECO:0008006" key="3">
    <source>
        <dbReference type="Google" id="ProtNLM"/>
    </source>
</evidence>
<evidence type="ECO:0000313" key="2">
    <source>
        <dbReference type="Proteomes" id="UP000320421"/>
    </source>
</evidence>
<dbReference type="RefSeq" id="WP_145188612.1">
    <property type="nucleotide sequence ID" value="NZ_CP036266.1"/>
</dbReference>
<accession>A0A517PT63</accession>
<name>A0A517PT63_9PLAN</name>
<gene>
    <name evidence="1" type="ORF">HG66A1_43660</name>
</gene>
<dbReference type="EMBL" id="CP036266">
    <property type="protein sequence ID" value="QDT22558.1"/>
    <property type="molecule type" value="Genomic_DNA"/>
</dbReference>
<dbReference type="AlphaFoldDB" id="A0A517PT63"/>
<proteinExistence type="predicted"/>
<keyword evidence="2" id="KW-1185">Reference proteome</keyword>
<dbReference type="InterPro" id="IPR006311">
    <property type="entry name" value="TAT_signal"/>
</dbReference>
<dbReference type="Proteomes" id="UP000320421">
    <property type="component" value="Chromosome"/>
</dbReference>
<protein>
    <recommendedName>
        <fullName evidence="3">DUF1501 domain-containing protein</fullName>
    </recommendedName>
</protein>
<dbReference type="Pfam" id="PF07394">
    <property type="entry name" value="DUF1501"/>
    <property type="match status" value="1"/>
</dbReference>
<organism evidence="1 2">
    <name type="scientific">Gimesia chilikensis</name>
    <dbReference type="NCBI Taxonomy" id="2605989"/>
    <lineage>
        <taxon>Bacteria</taxon>
        <taxon>Pseudomonadati</taxon>
        <taxon>Planctomycetota</taxon>
        <taxon>Planctomycetia</taxon>
        <taxon>Planctomycetales</taxon>
        <taxon>Planctomycetaceae</taxon>
        <taxon>Gimesia</taxon>
    </lineage>
</organism>
<dbReference type="PANTHER" id="PTHR43737:SF1">
    <property type="entry name" value="DUF1501 DOMAIN-CONTAINING PROTEIN"/>
    <property type="match status" value="1"/>
</dbReference>
<sequence length="448" mass="49559">MLKIEGRATKFCDQISRRSFLQIGGLAMGGLSLPQLLRAEQQNPQRQSHKAVIMIFLNGGPPHQDMFDLKPDAPAEIRGEFQPIATNVPGIEISELMPRVAGMMDKFSIIRSLVGSEGRHDSFQCCTGHQFRDPKPQGGWPSMGSALSKLQGAVDPSVPPYIDLSQKMAHDPYNIKGPGFLGMAHSPFRPDGEVMSNMTLNSISTVRLHERTRLLEELDTYRRKVDQKLAAESSDNFTEQALGVLTSSRLVEALDLEKVDPKVRARYGIDDPKVLGFDPKMGYQALMSRFLQARRAVEAGARMVTCSFADFDYHSDNFGRGRKVIPLLDQGVAALVEDLHERGLDQDVTVIVWGEFGRTPKINDKAGRDHWSRVHAGLLAGGGMPAGQVIGSTDKWAEAAVDRPVHMQEVFATLYHNLGIDPATTTIPDNNGRPQYLLERQAPIRELI</sequence>
<evidence type="ECO:0000313" key="1">
    <source>
        <dbReference type="EMBL" id="QDT22558.1"/>
    </source>
</evidence>
<dbReference type="OrthoDB" id="244429at2"/>
<reference evidence="1 2" key="1">
    <citation type="submission" date="2019-02" db="EMBL/GenBank/DDBJ databases">
        <title>Deep-cultivation of Planctomycetes and their phenomic and genomic characterization uncovers novel biology.</title>
        <authorList>
            <person name="Wiegand S."/>
            <person name="Jogler M."/>
            <person name="Boedeker C."/>
            <person name="Pinto D."/>
            <person name="Vollmers J."/>
            <person name="Rivas-Marin E."/>
            <person name="Kohn T."/>
            <person name="Peeters S.H."/>
            <person name="Heuer A."/>
            <person name="Rast P."/>
            <person name="Oberbeckmann S."/>
            <person name="Bunk B."/>
            <person name="Jeske O."/>
            <person name="Meyerdierks A."/>
            <person name="Storesund J.E."/>
            <person name="Kallscheuer N."/>
            <person name="Luecker S."/>
            <person name="Lage O.M."/>
            <person name="Pohl T."/>
            <person name="Merkel B.J."/>
            <person name="Hornburger P."/>
            <person name="Mueller R.-W."/>
            <person name="Bruemmer F."/>
            <person name="Labrenz M."/>
            <person name="Spormann A.M."/>
            <person name="Op den Camp H."/>
            <person name="Overmann J."/>
            <person name="Amann R."/>
            <person name="Jetten M.S.M."/>
            <person name="Mascher T."/>
            <person name="Medema M.H."/>
            <person name="Devos D.P."/>
            <person name="Kaster A.-K."/>
            <person name="Ovreas L."/>
            <person name="Rohde M."/>
            <person name="Galperin M.Y."/>
            <person name="Jogler C."/>
        </authorList>
    </citation>
    <scope>NUCLEOTIDE SEQUENCE [LARGE SCALE GENOMIC DNA]</scope>
    <source>
        <strain evidence="1 2">HG66A1</strain>
    </source>
</reference>
<dbReference type="InterPro" id="IPR017850">
    <property type="entry name" value="Alkaline_phosphatase_core_sf"/>
</dbReference>
<dbReference type="InterPro" id="IPR010869">
    <property type="entry name" value="DUF1501"/>
</dbReference>
<dbReference type="PROSITE" id="PS51318">
    <property type="entry name" value="TAT"/>
    <property type="match status" value="1"/>
</dbReference>